<protein>
    <recommendedName>
        <fullName evidence="2">histidine kinase</fullName>
        <ecNumber evidence="2">2.7.13.3</ecNumber>
    </recommendedName>
</protein>
<dbReference type="Gene3D" id="1.10.287.130">
    <property type="match status" value="1"/>
</dbReference>
<dbReference type="InterPro" id="IPR003594">
    <property type="entry name" value="HATPase_dom"/>
</dbReference>
<feature type="domain" description="PAC" evidence="12">
    <location>
        <begin position="396"/>
        <end position="446"/>
    </location>
</feature>
<dbReference type="PROSITE" id="PS50109">
    <property type="entry name" value="HIS_KIN"/>
    <property type="match status" value="1"/>
</dbReference>
<sequence>MHSMDTTRLDLADSAAPEARVRLAGLLEMLEDRLLAMILEYARERGYTRHTSTLVEDWRVSIRRTTTILSEALREARPLELSPGDDYASDPVAAFGIEQARRHRGRGVGMGMFLGLFKYYRQIYRQVARETASDQNEAALFERLLDRLFDRMEIGLCLEWADEDFDERVRTLREVNLALTNEKNKFLTLYESTSTPIFLVDTDGVLVTCNLAAARLLRHTGRPGERYFEIVHEEVLYGNADPSWCSGMPLADAAPWLAGDVSGFLLSEAASRRSEVECMVAGALRTYQVTLSRMQDVSEKFSGAVVEVADVTLLRAQEREVREGRGTLQRILDAIGAGILVVDPETLQIISGNRKAADIVGQNREELIGDSLESLQCLDPRGGGISMRDLIDKGAVQKDLRLTRPDGSVLPVSLSLLTGPMQGELKIIVVLFDISRQKDMERQLMQSQKLESIGQLAAGIAHEINTPIQYVGGNVEFFETAFAVYDRVVGALIASLERECSQHEAAAEAVRRARSELALYREETPEALEQTREGVERVATIVQAIRRFSHPGGEGRRPLDLNKTLRNTVEVARNEWKHVAEIAFDLDAELPLVWCSPGDINQVLLNIVVNAAHAIAEKVKKEGGQGRITVRTRREGDEAVVAINDTGKGIAPEHKDKIFDPFFTTKAPGMGTGQGLAIAHAIVERHRGTIGFESTPGQGTTFVVRLPLGEPEPVGDKEIP</sequence>
<feature type="domain" description="PAS" evidence="11">
    <location>
        <begin position="182"/>
        <end position="217"/>
    </location>
</feature>
<accession>S7TGG0</accession>
<dbReference type="RefSeq" id="WP_020885922.1">
    <property type="nucleotide sequence ID" value="NZ_ATHI01000003.1"/>
</dbReference>
<dbReference type="Gene3D" id="3.30.450.20">
    <property type="entry name" value="PAS domain"/>
    <property type="match status" value="2"/>
</dbReference>
<dbReference type="InterPro" id="IPR003661">
    <property type="entry name" value="HisK_dim/P_dom"/>
</dbReference>
<keyword evidence="3" id="KW-0597">Phosphoprotein</keyword>
<dbReference type="SMART" id="SM00091">
    <property type="entry name" value="PAS"/>
    <property type="match status" value="2"/>
</dbReference>
<dbReference type="InterPro" id="IPR035965">
    <property type="entry name" value="PAS-like_dom_sf"/>
</dbReference>
<dbReference type="CDD" id="cd00082">
    <property type="entry name" value="HisKA"/>
    <property type="match status" value="1"/>
</dbReference>
<keyword evidence="8" id="KW-0902">Two-component regulatory system</keyword>
<dbReference type="PATRIC" id="fig|1121439.3.peg.421"/>
<evidence type="ECO:0000256" key="4">
    <source>
        <dbReference type="ARBA" id="ARBA00022679"/>
    </source>
</evidence>
<evidence type="ECO:0000256" key="8">
    <source>
        <dbReference type="ARBA" id="ARBA00023012"/>
    </source>
</evidence>
<dbReference type="InterPro" id="IPR005467">
    <property type="entry name" value="His_kinase_dom"/>
</dbReference>
<dbReference type="Pfam" id="PF02518">
    <property type="entry name" value="HATPase_c"/>
    <property type="match status" value="1"/>
</dbReference>
<dbReference type="OrthoDB" id="9769169at2"/>
<evidence type="ECO:0000313" key="13">
    <source>
        <dbReference type="EMBL" id="EPR35695.1"/>
    </source>
</evidence>
<evidence type="ECO:0000256" key="5">
    <source>
        <dbReference type="ARBA" id="ARBA00022741"/>
    </source>
</evidence>
<evidence type="ECO:0000259" key="11">
    <source>
        <dbReference type="PROSITE" id="PS50112"/>
    </source>
</evidence>
<dbReference type="EMBL" id="ATHI01000003">
    <property type="protein sequence ID" value="EPR35695.1"/>
    <property type="molecule type" value="Genomic_DNA"/>
</dbReference>
<dbReference type="SMART" id="SM00387">
    <property type="entry name" value="HATPase_c"/>
    <property type="match status" value="1"/>
</dbReference>
<name>S7TGG0_9BACT</name>
<dbReference type="AlphaFoldDB" id="S7TGG0"/>
<keyword evidence="9" id="KW-0175">Coiled coil</keyword>
<keyword evidence="4" id="KW-0808">Transferase</keyword>
<dbReference type="InterPro" id="IPR004358">
    <property type="entry name" value="Sig_transdc_His_kin-like_C"/>
</dbReference>
<reference evidence="13 14" key="1">
    <citation type="journal article" date="2013" name="Genome Announc.">
        <title>Draft genome sequences for three mercury-methylating, sulfate-reducing bacteria.</title>
        <authorList>
            <person name="Brown S.D."/>
            <person name="Hurt R.A.Jr."/>
            <person name="Gilmour C.C."/>
            <person name="Elias D.A."/>
        </authorList>
    </citation>
    <scope>NUCLEOTIDE SEQUENCE [LARGE SCALE GENOMIC DNA]</scope>
    <source>
        <strain evidence="13 14">DSM 16529</strain>
    </source>
</reference>
<evidence type="ECO:0000256" key="7">
    <source>
        <dbReference type="ARBA" id="ARBA00022840"/>
    </source>
</evidence>
<keyword evidence="14" id="KW-1185">Reference proteome</keyword>
<comment type="caution">
    <text evidence="13">The sequence shown here is derived from an EMBL/GenBank/DDBJ whole genome shotgun (WGS) entry which is preliminary data.</text>
</comment>
<dbReference type="PANTHER" id="PTHR43065:SF46">
    <property type="entry name" value="C4-DICARBOXYLATE TRANSPORT SENSOR PROTEIN DCTB"/>
    <property type="match status" value="1"/>
</dbReference>
<evidence type="ECO:0000256" key="1">
    <source>
        <dbReference type="ARBA" id="ARBA00000085"/>
    </source>
</evidence>
<evidence type="ECO:0000259" key="10">
    <source>
        <dbReference type="PROSITE" id="PS50109"/>
    </source>
</evidence>
<evidence type="ECO:0000313" key="14">
    <source>
        <dbReference type="Proteomes" id="UP000014975"/>
    </source>
</evidence>
<feature type="domain" description="Histidine kinase" evidence="10">
    <location>
        <begin position="459"/>
        <end position="710"/>
    </location>
</feature>
<dbReference type="SUPFAM" id="SSF55874">
    <property type="entry name" value="ATPase domain of HSP90 chaperone/DNA topoisomerase II/histidine kinase"/>
    <property type="match status" value="1"/>
</dbReference>
<dbReference type="Pfam" id="PF13426">
    <property type="entry name" value="PAS_9"/>
    <property type="match status" value="1"/>
</dbReference>
<dbReference type="GO" id="GO:0000155">
    <property type="term" value="F:phosphorelay sensor kinase activity"/>
    <property type="evidence" value="ECO:0007669"/>
    <property type="project" value="InterPro"/>
</dbReference>
<dbReference type="EC" id="2.7.13.3" evidence="2"/>
<evidence type="ECO:0000256" key="6">
    <source>
        <dbReference type="ARBA" id="ARBA00022777"/>
    </source>
</evidence>
<evidence type="ECO:0000256" key="9">
    <source>
        <dbReference type="SAM" id="Coils"/>
    </source>
</evidence>
<keyword evidence="7" id="KW-0067">ATP-binding</keyword>
<proteinExistence type="predicted"/>
<dbReference type="InterPro" id="IPR000014">
    <property type="entry name" value="PAS"/>
</dbReference>
<dbReference type="PANTHER" id="PTHR43065">
    <property type="entry name" value="SENSOR HISTIDINE KINASE"/>
    <property type="match status" value="1"/>
</dbReference>
<dbReference type="Proteomes" id="UP000014975">
    <property type="component" value="Unassembled WGS sequence"/>
</dbReference>
<dbReference type="STRING" id="1121439.dsat_2036"/>
<dbReference type="Pfam" id="PF13188">
    <property type="entry name" value="PAS_8"/>
    <property type="match status" value="1"/>
</dbReference>
<dbReference type="SUPFAM" id="SSF55785">
    <property type="entry name" value="PYP-like sensor domain (PAS domain)"/>
    <property type="match status" value="2"/>
</dbReference>
<dbReference type="eggNOG" id="COG5000">
    <property type="taxonomic scope" value="Bacteria"/>
</dbReference>
<feature type="coiled-coil region" evidence="9">
    <location>
        <begin position="493"/>
        <end position="523"/>
    </location>
</feature>
<evidence type="ECO:0000256" key="3">
    <source>
        <dbReference type="ARBA" id="ARBA00022553"/>
    </source>
</evidence>
<dbReference type="InterPro" id="IPR036097">
    <property type="entry name" value="HisK_dim/P_sf"/>
</dbReference>
<evidence type="ECO:0000256" key="2">
    <source>
        <dbReference type="ARBA" id="ARBA00012438"/>
    </source>
</evidence>
<comment type="catalytic activity">
    <reaction evidence="1">
        <text>ATP + protein L-histidine = ADP + protein N-phospho-L-histidine.</text>
        <dbReference type="EC" id="2.7.13.3"/>
    </reaction>
</comment>
<dbReference type="PRINTS" id="PR00344">
    <property type="entry name" value="BCTRLSENSOR"/>
</dbReference>
<dbReference type="SUPFAM" id="SSF47384">
    <property type="entry name" value="Homodimeric domain of signal transducing histidine kinase"/>
    <property type="match status" value="1"/>
</dbReference>
<dbReference type="Gene3D" id="3.30.565.10">
    <property type="entry name" value="Histidine kinase-like ATPase, C-terminal domain"/>
    <property type="match status" value="1"/>
</dbReference>
<feature type="domain" description="PAS" evidence="11">
    <location>
        <begin position="324"/>
        <end position="380"/>
    </location>
</feature>
<gene>
    <name evidence="13" type="ORF">dsat_2036</name>
</gene>
<dbReference type="PROSITE" id="PS50113">
    <property type="entry name" value="PAC"/>
    <property type="match status" value="1"/>
</dbReference>
<evidence type="ECO:0000259" key="12">
    <source>
        <dbReference type="PROSITE" id="PS50113"/>
    </source>
</evidence>
<dbReference type="InterPro" id="IPR000700">
    <property type="entry name" value="PAS-assoc_C"/>
</dbReference>
<dbReference type="InterPro" id="IPR036890">
    <property type="entry name" value="HATPase_C_sf"/>
</dbReference>
<dbReference type="PROSITE" id="PS50112">
    <property type="entry name" value="PAS"/>
    <property type="match status" value="2"/>
</dbReference>
<organism evidence="13 14">
    <name type="scientific">Alkalidesulfovibrio alkalitolerans DSM 16529</name>
    <dbReference type="NCBI Taxonomy" id="1121439"/>
    <lineage>
        <taxon>Bacteria</taxon>
        <taxon>Pseudomonadati</taxon>
        <taxon>Thermodesulfobacteriota</taxon>
        <taxon>Desulfovibrionia</taxon>
        <taxon>Desulfovibrionales</taxon>
        <taxon>Desulfovibrionaceae</taxon>
        <taxon>Alkalidesulfovibrio</taxon>
    </lineage>
</organism>
<keyword evidence="6 13" id="KW-0418">Kinase</keyword>
<dbReference type="CDD" id="cd00130">
    <property type="entry name" value="PAS"/>
    <property type="match status" value="1"/>
</dbReference>
<dbReference type="NCBIfam" id="TIGR00229">
    <property type="entry name" value="sensory_box"/>
    <property type="match status" value="1"/>
</dbReference>
<dbReference type="GO" id="GO:0005524">
    <property type="term" value="F:ATP binding"/>
    <property type="evidence" value="ECO:0007669"/>
    <property type="project" value="UniProtKB-KW"/>
</dbReference>
<keyword evidence="5" id="KW-0547">Nucleotide-binding</keyword>